<dbReference type="Gene3D" id="1.25.40.10">
    <property type="entry name" value="Tetratricopeptide repeat domain"/>
    <property type="match status" value="2"/>
</dbReference>
<dbReference type="SUPFAM" id="SSF48452">
    <property type="entry name" value="TPR-like"/>
    <property type="match status" value="1"/>
</dbReference>
<dbReference type="InterPro" id="IPR024983">
    <property type="entry name" value="CHAT_dom"/>
</dbReference>
<feature type="region of interest" description="Disordered" evidence="1">
    <location>
        <begin position="536"/>
        <end position="556"/>
    </location>
</feature>
<protein>
    <recommendedName>
        <fullName evidence="2">CHAT domain-containing protein</fullName>
    </recommendedName>
</protein>
<dbReference type="Pfam" id="PF12770">
    <property type="entry name" value="CHAT"/>
    <property type="match status" value="1"/>
</dbReference>
<evidence type="ECO:0000256" key="1">
    <source>
        <dbReference type="SAM" id="MobiDB-lite"/>
    </source>
</evidence>
<sequence>MSGGDERALLWLTAIDPATAHARAMTLLERGDDILALRIAGLACKELGRLEEGLAFLYRALDLATGRKTADAPAEDAEWPVFSDDSWTGDARPDPYAAAKVRMNLVGLLTARGDLTGALALAEEAETVLRGEEADRLAANKACALARAGRVAEAHEVAERALAGLRQGHDRAALNGLLNNIGLARAMRGDFGGAEEALAEAVAVGEASGLRHQTAMAKGNLAFAVSRRGDVPRALRLYAEAEPDLAGERLAQCRLDQAETLIAAGLPREARPLLDAALDAARTHGYRCDVADALLLRAHAELADGDPGRAAATAATAQEAFAGQERLGWIPLAEQVLIKARWESGERSAALLADAAAAADLLGDGGWAGPAAETRIIAARVAMDLGRPSGHLLAGAGGADGPAAVRIAGWHATALERAARGDARGAVGAVRAGLETAARHAEAFGALDLRARAAGLAGELAALGLGLAGSAAELLALEERRRAIARPARLRPPADPERAGALAALRALSAAHTCDAARGGVPSVLAADLAALEAKVSAHTRRRPGGPPGPDAPEPEEIAAALGGRALVELVAIGGDLHAVTVSGGRTRRHRLGDRDAAAREAGVIRFALGRLAGADDPAALTAVAESAGRLDRLLLAPLRDGTGDRDLVIAPTGPLHGLPWAALPSLAGRPFTVVPSAAAWLRARADRPPGGHAVLVAGPGLAHAEREITALRGVHPGARVLDGPGARAEAVRDALDGAALAHVAAHGEFREGNALFSRLRLADGPLTVHDLDALAAPPRVVVLSACDIGRSAEGDAAVGMAGVLLALGAATVIASVAPVRDATTPEFMAAVHAGLASGLPPAHALAAVERSPGVAGFLCFGAG</sequence>
<reference evidence="3 4" key="1">
    <citation type="submission" date="2020-05" db="EMBL/GenBank/DDBJ databases">
        <title>Actinomadura verrucosospora NRRL-B18236 (PFL_A860) Genome sequencing and assembly.</title>
        <authorList>
            <person name="Samborskyy M."/>
        </authorList>
    </citation>
    <scope>NUCLEOTIDE SEQUENCE [LARGE SCALE GENOMIC DNA]</scope>
    <source>
        <strain evidence="3 4">NRRL:B18236</strain>
    </source>
</reference>
<dbReference type="RefSeq" id="WP_246342825.1">
    <property type="nucleotide sequence ID" value="NZ_CP053892.1"/>
</dbReference>
<proteinExistence type="predicted"/>
<keyword evidence="4" id="KW-1185">Reference proteome</keyword>
<gene>
    <name evidence="3" type="ORF">ACTIVE_2780</name>
</gene>
<feature type="domain" description="CHAT" evidence="2">
    <location>
        <begin position="626"/>
        <end position="850"/>
    </location>
</feature>
<dbReference type="AlphaFoldDB" id="A0A7D3ZL82"/>
<dbReference type="Proteomes" id="UP000501240">
    <property type="component" value="Chromosome"/>
</dbReference>
<dbReference type="EMBL" id="CP053892">
    <property type="protein sequence ID" value="QKG21142.1"/>
    <property type="molecule type" value="Genomic_DNA"/>
</dbReference>
<name>A0A7D3ZL82_ACTVE</name>
<evidence type="ECO:0000259" key="2">
    <source>
        <dbReference type="Pfam" id="PF12770"/>
    </source>
</evidence>
<accession>A0A7D3ZL82</accession>
<evidence type="ECO:0000313" key="4">
    <source>
        <dbReference type="Proteomes" id="UP000501240"/>
    </source>
</evidence>
<organism evidence="3 4">
    <name type="scientific">Actinomadura verrucosospora</name>
    <dbReference type="NCBI Taxonomy" id="46165"/>
    <lineage>
        <taxon>Bacteria</taxon>
        <taxon>Bacillati</taxon>
        <taxon>Actinomycetota</taxon>
        <taxon>Actinomycetes</taxon>
        <taxon>Streptosporangiales</taxon>
        <taxon>Thermomonosporaceae</taxon>
        <taxon>Actinomadura</taxon>
    </lineage>
</organism>
<evidence type="ECO:0000313" key="3">
    <source>
        <dbReference type="EMBL" id="QKG21142.1"/>
    </source>
</evidence>
<dbReference type="InterPro" id="IPR011990">
    <property type="entry name" value="TPR-like_helical_dom_sf"/>
</dbReference>